<dbReference type="Ensembl" id="ENSONIT00000093104.1">
    <property type="protein sequence ID" value="ENSONIP00000071323.1"/>
    <property type="gene ID" value="ENSONIG00000036226.1"/>
</dbReference>
<keyword evidence="2" id="KW-1185">Reference proteome</keyword>
<dbReference type="AlphaFoldDB" id="A0A669EEV2"/>
<reference evidence="1" key="2">
    <citation type="submission" date="2025-08" db="UniProtKB">
        <authorList>
            <consortium name="Ensembl"/>
        </authorList>
    </citation>
    <scope>IDENTIFICATION</scope>
</reference>
<evidence type="ECO:0000313" key="1">
    <source>
        <dbReference type="Ensembl" id="ENSONIP00000071323.1"/>
    </source>
</evidence>
<sequence length="127" mass="13638">MTSAAPQLLKHRNQLVIPRSDDLHRSTCIGVVFSLPLPLISLCMCCLCLSRSRALGSVPVLEASNLPGIHFKSNLPNSVHTPVACFHHTVNKPTFYVRGALQLGPIICHILTECSSASNGLGGLRPC</sequence>
<protein>
    <submittedName>
        <fullName evidence="1">Uncharacterized protein</fullName>
    </submittedName>
</protein>
<organism evidence="1 2">
    <name type="scientific">Oreochromis niloticus</name>
    <name type="common">Nile tilapia</name>
    <name type="synonym">Tilapia nilotica</name>
    <dbReference type="NCBI Taxonomy" id="8128"/>
    <lineage>
        <taxon>Eukaryota</taxon>
        <taxon>Metazoa</taxon>
        <taxon>Chordata</taxon>
        <taxon>Craniata</taxon>
        <taxon>Vertebrata</taxon>
        <taxon>Euteleostomi</taxon>
        <taxon>Actinopterygii</taxon>
        <taxon>Neopterygii</taxon>
        <taxon>Teleostei</taxon>
        <taxon>Neoteleostei</taxon>
        <taxon>Acanthomorphata</taxon>
        <taxon>Ovalentaria</taxon>
        <taxon>Cichlomorphae</taxon>
        <taxon>Cichliformes</taxon>
        <taxon>Cichlidae</taxon>
        <taxon>African cichlids</taxon>
        <taxon>Pseudocrenilabrinae</taxon>
        <taxon>Oreochromini</taxon>
        <taxon>Oreochromis</taxon>
    </lineage>
</organism>
<reference evidence="1" key="3">
    <citation type="submission" date="2025-09" db="UniProtKB">
        <authorList>
            <consortium name="Ensembl"/>
        </authorList>
    </citation>
    <scope>IDENTIFICATION</scope>
</reference>
<reference evidence="2" key="1">
    <citation type="submission" date="2012-01" db="EMBL/GenBank/DDBJ databases">
        <title>The Genome Sequence of Oreochromis niloticus (Nile Tilapia).</title>
        <authorList>
            <consortium name="Broad Institute Genome Assembly Team"/>
            <consortium name="Broad Institute Sequencing Platform"/>
            <person name="Di Palma F."/>
            <person name="Johnson J."/>
            <person name="Lander E.S."/>
            <person name="Lindblad-Toh K."/>
        </authorList>
    </citation>
    <scope>NUCLEOTIDE SEQUENCE [LARGE SCALE GENOMIC DNA]</scope>
</reference>
<accession>A0A669EEV2</accession>
<evidence type="ECO:0000313" key="2">
    <source>
        <dbReference type="Proteomes" id="UP000005207"/>
    </source>
</evidence>
<dbReference type="InParanoid" id="A0A669EEV2"/>
<proteinExistence type="predicted"/>
<name>A0A669EEV2_ORENI</name>
<dbReference type="Proteomes" id="UP000005207">
    <property type="component" value="Linkage group LG3"/>
</dbReference>